<feature type="transmembrane region" description="Helical" evidence="5">
    <location>
        <begin position="69"/>
        <end position="90"/>
    </location>
</feature>
<dbReference type="InterPro" id="IPR007016">
    <property type="entry name" value="O-antigen_ligase-rel_domated"/>
</dbReference>
<dbReference type="Proteomes" id="UP000323257">
    <property type="component" value="Unassembled WGS sequence"/>
</dbReference>
<feature type="transmembrane region" description="Helical" evidence="5">
    <location>
        <begin position="96"/>
        <end position="112"/>
    </location>
</feature>
<proteinExistence type="predicted"/>
<keyword evidence="2 5" id="KW-0812">Transmembrane</keyword>
<feature type="transmembrane region" description="Helical" evidence="5">
    <location>
        <begin position="365"/>
        <end position="382"/>
    </location>
</feature>
<feature type="transmembrane region" description="Helical" evidence="5">
    <location>
        <begin position="388"/>
        <end position="404"/>
    </location>
</feature>
<keyword evidence="7" id="KW-0436">Ligase</keyword>
<dbReference type="Pfam" id="PF04932">
    <property type="entry name" value="Wzy_C"/>
    <property type="match status" value="1"/>
</dbReference>
<evidence type="ECO:0000256" key="2">
    <source>
        <dbReference type="ARBA" id="ARBA00022692"/>
    </source>
</evidence>
<dbReference type="RefSeq" id="WP_148933146.1">
    <property type="nucleotide sequence ID" value="NZ_VNHS01000016.1"/>
</dbReference>
<evidence type="ECO:0000313" key="7">
    <source>
        <dbReference type="EMBL" id="TYP69133.1"/>
    </source>
</evidence>
<comment type="subcellular location">
    <subcellularLocation>
        <location evidence="1">Membrane</location>
        <topology evidence="1">Multi-pass membrane protein</topology>
    </subcellularLocation>
</comment>
<gene>
    <name evidence="7" type="ORF">BCM02_1169</name>
</gene>
<comment type="caution">
    <text evidence="7">The sequence shown here is derived from an EMBL/GenBank/DDBJ whole genome shotgun (WGS) entry which is preliminary data.</text>
</comment>
<accession>A0A5S5BU61</accession>
<feature type="domain" description="O-antigen ligase-related" evidence="6">
    <location>
        <begin position="195"/>
        <end position="344"/>
    </location>
</feature>
<organism evidence="7 8">
    <name type="scientific">Paenibacillus methanolicus</name>
    <dbReference type="NCBI Taxonomy" id="582686"/>
    <lineage>
        <taxon>Bacteria</taxon>
        <taxon>Bacillati</taxon>
        <taxon>Bacillota</taxon>
        <taxon>Bacilli</taxon>
        <taxon>Bacillales</taxon>
        <taxon>Paenibacillaceae</taxon>
        <taxon>Paenibacillus</taxon>
    </lineage>
</organism>
<evidence type="ECO:0000259" key="6">
    <source>
        <dbReference type="Pfam" id="PF04932"/>
    </source>
</evidence>
<sequence length="418" mass="47465">MMINAFKRDMTGVIFAVFTVIILLMPFGLSITGNNYIKLLQDAAYGFMILNAVYLIVRHKPSMVISPQIFMLFCFILMFTIIGLYFSGLVTVALQFRQYGFLFFLIIMMPYASISDFKYVWPILKAIAAGCIPVSIAQFLYFQTKGDYVSGLMGPRESGTLTLFLLIVFFSEFMLRLSQGRKLFGLYFLFLVPTTINETKISYVLIPLLLFSSLLFTKKLKMKYVLNIVLLLALLFAGTSTVYNSIGYNHSLTEAFEYENLKFYLTDDTYTEDAGRLTKILLAVDIIEDSPYIGYGLGSTYKASTSGAHGYIFQSYPGGNQLSATRPQLMVTLIDFGWIGTVFVLLMLITYFIKVLRLRKITLEKIVSLNCFIIIIFCFPYHNLFAMSQIMTIFIIFTVICLRFKGMSNHDGHSIGTT</sequence>
<keyword evidence="8" id="KW-1185">Reference proteome</keyword>
<evidence type="ECO:0000313" key="8">
    <source>
        <dbReference type="Proteomes" id="UP000323257"/>
    </source>
</evidence>
<protein>
    <submittedName>
        <fullName evidence="7">O-antigen ligase-like membrane protein</fullName>
    </submittedName>
</protein>
<dbReference type="GO" id="GO:0016020">
    <property type="term" value="C:membrane"/>
    <property type="evidence" value="ECO:0007669"/>
    <property type="project" value="UniProtKB-SubCell"/>
</dbReference>
<dbReference type="OrthoDB" id="9878007at2"/>
<dbReference type="AlphaFoldDB" id="A0A5S5BU61"/>
<feature type="transmembrane region" description="Helical" evidence="5">
    <location>
        <begin position="329"/>
        <end position="353"/>
    </location>
</feature>
<keyword evidence="4 5" id="KW-0472">Membrane</keyword>
<evidence type="ECO:0000256" key="3">
    <source>
        <dbReference type="ARBA" id="ARBA00022989"/>
    </source>
</evidence>
<feature type="transmembrane region" description="Helical" evidence="5">
    <location>
        <begin position="12"/>
        <end position="33"/>
    </location>
</feature>
<keyword evidence="3 5" id="KW-1133">Transmembrane helix</keyword>
<reference evidence="7 8" key="1">
    <citation type="submission" date="2019-07" db="EMBL/GenBank/DDBJ databases">
        <title>Genomic Encyclopedia of Type Strains, Phase III (KMG-III): the genomes of soil and plant-associated and newly described type strains.</title>
        <authorList>
            <person name="Whitman W."/>
        </authorList>
    </citation>
    <scope>NUCLEOTIDE SEQUENCE [LARGE SCALE GENOMIC DNA]</scope>
    <source>
        <strain evidence="7 8">BL24</strain>
    </source>
</reference>
<evidence type="ECO:0000256" key="1">
    <source>
        <dbReference type="ARBA" id="ARBA00004141"/>
    </source>
</evidence>
<dbReference type="EMBL" id="VNHS01000016">
    <property type="protein sequence ID" value="TYP69133.1"/>
    <property type="molecule type" value="Genomic_DNA"/>
</dbReference>
<evidence type="ECO:0000256" key="4">
    <source>
        <dbReference type="ARBA" id="ARBA00023136"/>
    </source>
</evidence>
<feature type="transmembrane region" description="Helical" evidence="5">
    <location>
        <begin position="119"/>
        <end position="141"/>
    </location>
</feature>
<feature type="transmembrane region" description="Helical" evidence="5">
    <location>
        <begin position="224"/>
        <end position="243"/>
    </location>
</feature>
<feature type="transmembrane region" description="Helical" evidence="5">
    <location>
        <begin position="161"/>
        <end position="178"/>
    </location>
</feature>
<name>A0A5S5BU61_9BACL</name>
<evidence type="ECO:0000256" key="5">
    <source>
        <dbReference type="SAM" id="Phobius"/>
    </source>
</evidence>
<dbReference type="GO" id="GO:0016874">
    <property type="term" value="F:ligase activity"/>
    <property type="evidence" value="ECO:0007669"/>
    <property type="project" value="UniProtKB-KW"/>
</dbReference>